<evidence type="ECO:0000256" key="10">
    <source>
        <dbReference type="SAM" id="Phobius"/>
    </source>
</evidence>
<keyword evidence="6" id="KW-0479">Metal-binding</keyword>
<dbReference type="AlphaFoldDB" id="A0A553MZY1"/>
<feature type="transmembrane region" description="Helical" evidence="10">
    <location>
        <begin position="537"/>
        <end position="554"/>
    </location>
</feature>
<feature type="transmembrane region" description="Helical" evidence="10">
    <location>
        <begin position="508"/>
        <end position="525"/>
    </location>
</feature>
<keyword evidence="5 10" id="KW-0472">Membrane</keyword>
<feature type="region of interest" description="Disordered" evidence="9">
    <location>
        <begin position="1"/>
        <end position="57"/>
    </location>
</feature>
<evidence type="ECO:0000256" key="7">
    <source>
        <dbReference type="PIRSR" id="PIRSR600175-2"/>
    </source>
</evidence>
<dbReference type="SUPFAM" id="SSF161070">
    <property type="entry name" value="SNF-like"/>
    <property type="match status" value="1"/>
</dbReference>
<feature type="binding site" evidence="6">
    <location>
        <position position="182"/>
    </location>
    <ligand>
        <name>Na(+)</name>
        <dbReference type="ChEBI" id="CHEBI:29101"/>
        <label>1</label>
    </ligand>
</feature>
<comment type="similarity">
    <text evidence="8">Belongs to the sodium:neurotransmitter symporter (SNF) (TC 2.A.22) family.</text>
</comment>
<keyword evidence="4 10" id="KW-1133">Transmembrane helix</keyword>
<organism evidence="11 12">
    <name type="scientific">Danionella cerebrum</name>
    <dbReference type="NCBI Taxonomy" id="2873325"/>
    <lineage>
        <taxon>Eukaryota</taxon>
        <taxon>Metazoa</taxon>
        <taxon>Chordata</taxon>
        <taxon>Craniata</taxon>
        <taxon>Vertebrata</taxon>
        <taxon>Euteleostomi</taxon>
        <taxon>Actinopterygii</taxon>
        <taxon>Neopterygii</taxon>
        <taxon>Teleostei</taxon>
        <taxon>Ostariophysi</taxon>
        <taxon>Cypriniformes</taxon>
        <taxon>Danionidae</taxon>
        <taxon>Danioninae</taxon>
        <taxon>Danionella</taxon>
    </lineage>
</organism>
<dbReference type="PROSITE" id="PS50267">
    <property type="entry name" value="NA_NEUROTRAN_SYMP_3"/>
    <property type="match status" value="1"/>
</dbReference>
<feature type="transmembrane region" description="Helical" evidence="10">
    <location>
        <begin position="248"/>
        <end position="275"/>
    </location>
</feature>
<feature type="transmembrane region" description="Helical" evidence="10">
    <location>
        <begin position="467"/>
        <end position="488"/>
    </location>
</feature>
<dbReference type="EMBL" id="SRMA01027173">
    <property type="protein sequence ID" value="TRY58725.1"/>
    <property type="molecule type" value="Genomic_DNA"/>
</dbReference>
<dbReference type="PANTHER" id="PTHR11616:SF241">
    <property type="entry name" value="SODIUM- AND CHLORIDE-DEPENDENT GLYCINE TRANSPORTER 2"/>
    <property type="match status" value="1"/>
</dbReference>
<keyword evidence="12" id="KW-1185">Reference proteome</keyword>
<feature type="transmembrane region" description="Helical" evidence="10">
    <location>
        <begin position="606"/>
        <end position="627"/>
    </location>
</feature>
<evidence type="ECO:0000256" key="4">
    <source>
        <dbReference type="ARBA" id="ARBA00022989"/>
    </source>
</evidence>
<feature type="binding site" evidence="6">
    <location>
        <position position="184"/>
    </location>
    <ligand>
        <name>Na(+)</name>
        <dbReference type="ChEBI" id="CHEBI:29101"/>
        <label>1</label>
    </ligand>
</feature>
<dbReference type="Pfam" id="PF00209">
    <property type="entry name" value="SNF"/>
    <property type="match status" value="2"/>
</dbReference>
<gene>
    <name evidence="11" type="ORF">DNTS_001274</name>
</gene>
<dbReference type="STRING" id="623744.A0A553MZY1"/>
<feature type="binding site" evidence="6">
    <location>
        <position position="185"/>
    </location>
    <ligand>
        <name>Na(+)</name>
        <dbReference type="ChEBI" id="CHEBI:29101"/>
        <label>1</label>
    </ligand>
</feature>
<dbReference type="GO" id="GO:0089718">
    <property type="term" value="P:amino acid import across plasma membrane"/>
    <property type="evidence" value="ECO:0007669"/>
    <property type="project" value="TreeGrafter"/>
</dbReference>
<keyword evidence="7" id="KW-1015">Disulfide bond</keyword>
<dbReference type="PANTHER" id="PTHR11616">
    <property type="entry name" value="SODIUM/CHLORIDE DEPENDENT TRANSPORTER"/>
    <property type="match status" value="1"/>
</dbReference>
<keyword evidence="8" id="KW-0769">Symport</keyword>
<reference evidence="11 12" key="1">
    <citation type="journal article" date="2019" name="Sci. Data">
        <title>Hybrid genome assembly and annotation of Danionella translucida.</title>
        <authorList>
            <person name="Kadobianskyi M."/>
            <person name="Schulze L."/>
            <person name="Schuelke M."/>
            <person name="Judkewitz B."/>
        </authorList>
    </citation>
    <scope>NUCLEOTIDE SEQUENCE [LARGE SCALE GENOMIC DNA]</scope>
    <source>
        <strain evidence="11 12">Bolton</strain>
    </source>
</reference>
<proteinExistence type="inferred from homology"/>
<evidence type="ECO:0000256" key="8">
    <source>
        <dbReference type="RuleBase" id="RU003732"/>
    </source>
</evidence>
<evidence type="ECO:0000256" key="2">
    <source>
        <dbReference type="ARBA" id="ARBA00022448"/>
    </source>
</evidence>
<evidence type="ECO:0000256" key="1">
    <source>
        <dbReference type="ARBA" id="ARBA00004141"/>
    </source>
</evidence>
<feature type="transmembrane region" description="Helical" evidence="10">
    <location>
        <begin position="438"/>
        <end position="455"/>
    </location>
</feature>
<dbReference type="PROSITE" id="PS00610">
    <property type="entry name" value="NA_NEUROTRAN_SYMP_1"/>
    <property type="match status" value="1"/>
</dbReference>
<keyword evidence="3 8" id="KW-0812">Transmembrane</keyword>
<comment type="caution">
    <text evidence="11">The sequence shown here is derived from an EMBL/GenBank/DDBJ whole genome shotgun (WGS) entry which is preliminary data.</text>
</comment>
<name>A0A553MZY1_9TELE</name>
<keyword evidence="2 8" id="KW-0813">Transport</keyword>
<dbReference type="Proteomes" id="UP000316079">
    <property type="component" value="Unassembled WGS sequence"/>
</dbReference>
<feature type="region of interest" description="Disordered" evidence="9">
    <location>
        <begin position="140"/>
        <end position="165"/>
    </location>
</feature>
<feature type="binding site" evidence="6">
    <location>
        <position position="441"/>
    </location>
    <ligand>
        <name>Na(+)</name>
        <dbReference type="ChEBI" id="CHEBI:29101"/>
        <label>1</label>
    </ligand>
</feature>
<evidence type="ECO:0000313" key="12">
    <source>
        <dbReference type="Proteomes" id="UP000316079"/>
    </source>
</evidence>
<evidence type="ECO:0000256" key="6">
    <source>
        <dbReference type="PIRSR" id="PIRSR600175-1"/>
    </source>
</evidence>
<keyword evidence="6" id="KW-0915">Sodium</keyword>
<dbReference type="OrthoDB" id="6581954at2759"/>
<sequence length="725" mass="80391">MDFSEHAEMLRQPPNSVPPQPSGGPVGATTNNKPENGNPVPPPPPVNERKTFCPSENKPCEMEANKAYGTFKNAAPGPPFTPVNSALRKDSVGKMDGATGKASSDFVSNNQSAVRTATEHNNATGDWTSMSQTTIILGTDGNTSVLPGTVSGDDDDDDAGGDENKARGNWSNKLDFILSMVGYAVGLGNVWRFPYLAFQNGGGAFLIPYLIMLGLAGIPIFLLEVSLGQFASQGPVSVWKAIPALQGCGIAMLIISVLIAIYYNIIMCWTLYYLFASLKETLPWATCKNEWNTIECKDKDMLLLDSCILRDRNITSIKNSTFCLSANAVGNLSKLLNVTMDNKTYVSPSEEYFKYNVLHISKGIEYPGDIRWPLAACLFLAWLIVVYFTATFPYVVLVILLIRGVTLPGAGSGILYFITPKWEKLNDAKVWKDAATQIFFSLSAAWGGLITLSSYNKFHNNCYRDTLIVTCTNSATSIFAGFVIFSVIGFMAHELKVPIESVADEGPGIAFVFATIETIVTSVSDEFPKYLRKHKPVFTLVCCASFFILGFPMINESGMYMLQLVDTFAASYSLVIIAIFELVGLQRFCEDIEMMIGFQPNKFWRICWAFVTPTILTFILALSLYQWKVMTYEDYTYPTWSMILGWLMVICSVIWIPIMFVIKMYLAPGSLIERLKLVCSPQPDWGPFLMKHRGERYKNMIDPLGTNSLGLKLPPKDFQLSAQYQ</sequence>
<evidence type="ECO:0000256" key="3">
    <source>
        <dbReference type="ARBA" id="ARBA00022692"/>
    </source>
</evidence>
<dbReference type="PRINTS" id="PR00176">
    <property type="entry name" value="NANEUSMPORT"/>
</dbReference>
<accession>A0A553MZY1</accession>
<feature type="binding site" evidence="6">
    <location>
        <position position="189"/>
    </location>
    <ligand>
        <name>Na(+)</name>
        <dbReference type="ChEBI" id="CHEBI:29101"/>
        <label>1</label>
    </ligand>
</feature>
<evidence type="ECO:0000256" key="5">
    <source>
        <dbReference type="ARBA" id="ARBA00023136"/>
    </source>
</evidence>
<protein>
    <recommendedName>
        <fullName evidence="8">Transporter</fullName>
    </recommendedName>
</protein>
<comment type="subcellular location">
    <subcellularLocation>
        <location evidence="1">Membrane</location>
        <topology evidence="1">Multi-pass membrane protein</topology>
    </subcellularLocation>
</comment>
<feature type="transmembrane region" description="Helical" evidence="10">
    <location>
        <begin position="205"/>
        <end position="227"/>
    </location>
</feature>
<evidence type="ECO:0000256" key="9">
    <source>
        <dbReference type="SAM" id="MobiDB-lite"/>
    </source>
</evidence>
<dbReference type="GO" id="GO:0005283">
    <property type="term" value="F:amino acid:sodium symporter activity"/>
    <property type="evidence" value="ECO:0007669"/>
    <property type="project" value="TreeGrafter"/>
</dbReference>
<dbReference type="InterPro" id="IPR000175">
    <property type="entry name" value="Na/ntran_symport"/>
</dbReference>
<feature type="transmembrane region" description="Helical" evidence="10">
    <location>
        <begin position="174"/>
        <end position="193"/>
    </location>
</feature>
<dbReference type="InterPro" id="IPR037272">
    <property type="entry name" value="SNS_sf"/>
</dbReference>
<feature type="transmembrane region" description="Helical" evidence="10">
    <location>
        <begin position="560"/>
        <end position="585"/>
    </location>
</feature>
<feature type="compositionally biased region" description="Acidic residues" evidence="9">
    <location>
        <begin position="152"/>
        <end position="161"/>
    </location>
</feature>
<feature type="binding site" evidence="6">
    <location>
        <position position="473"/>
    </location>
    <ligand>
        <name>Na(+)</name>
        <dbReference type="ChEBI" id="CHEBI:29101"/>
        <label>1</label>
    </ligand>
</feature>
<dbReference type="GO" id="GO:0005886">
    <property type="term" value="C:plasma membrane"/>
    <property type="evidence" value="ECO:0007669"/>
    <property type="project" value="TreeGrafter"/>
</dbReference>
<feature type="transmembrane region" description="Helical" evidence="10">
    <location>
        <begin position="639"/>
        <end position="666"/>
    </location>
</feature>
<evidence type="ECO:0000313" key="11">
    <source>
        <dbReference type="EMBL" id="TRY58725.1"/>
    </source>
</evidence>
<dbReference type="GO" id="GO:0046872">
    <property type="term" value="F:metal ion binding"/>
    <property type="evidence" value="ECO:0007669"/>
    <property type="project" value="UniProtKB-KW"/>
</dbReference>
<feature type="disulfide bond" evidence="7">
    <location>
        <begin position="287"/>
        <end position="296"/>
    </location>
</feature>